<dbReference type="CDD" id="cd22386">
    <property type="entry name" value="KH-I_KHDC4_rpt2"/>
    <property type="match status" value="1"/>
</dbReference>
<name>I7M3F2_TETTS</name>
<feature type="region of interest" description="Disordered" evidence="1">
    <location>
        <begin position="225"/>
        <end position="244"/>
    </location>
</feature>
<accession>I7M3F2</accession>
<feature type="region of interest" description="Disordered" evidence="1">
    <location>
        <begin position="250"/>
        <end position="283"/>
    </location>
</feature>
<dbReference type="RefSeq" id="XP_001023275.1">
    <property type="nucleotide sequence ID" value="XM_001023275.3"/>
</dbReference>
<dbReference type="SUPFAM" id="SSF54928">
    <property type="entry name" value="RNA-binding domain, RBD"/>
    <property type="match status" value="1"/>
</dbReference>
<feature type="region of interest" description="Disordered" evidence="1">
    <location>
        <begin position="504"/>
        <end position="556"/>
    </location>
</feature>
<feature type="compositionally biased region" description="Low complexity" evidence="1">
    <location>
        <begin position="319"/>
        <end position="328"/>
    </location>
</feature>
<evidence type="ECO:0000256" key="1">
    <source>
        <dbReference type="SAM" id="MobiDB-lite"/>
    </source>
</evidence>
<feature type="domain" description="KHDC4/BBP-like KH-domain type I" evidence="2">
    <location>
        <begin position="388"/>
        <end position="480"/>
    </location>
</feature>
<dbReference type="eggNOG" id="ENOG502SAXT">
    <property type="taxonomic scope" value="Eukaryota"/>
</dbReference>
<dbReference type="Gene3D" id="1.20.120.1910">
    <property type="entry name" value="Cysteine-tRNA ligase, C-terminal anti-codon recognition domain"/>
    <property type="match status" value="1"/>
</dbReference>
<dbReference type="InterPro" id="IPR047889">
    <property type="entry name" value="KHDC4_KH-I_second"/>
</dbReference>
<dbReference type="InterPro" id="IPR036612">
    <property type="entry name" value="KH_dom_type_1_sf"/>
</dbReference>
<dbReference type="InterPro" id="IPR009080">
    <property type="entry name" value="tRNAsynth_Ia_anticodon-bd"/>
</dbReference>
<dbReference type="InterPro" id="IPR031121">
    <property type="entry name" value="RIK/BLOM7"/>
</dbReference>
<proteinExistence type="predicted"/>
<evidence type="ECO:0000313" key="3">
    <source>
        <dbReference type="EMBL" id="EAS03030.1"/>
    </source>
</evidence>
<feature type="compositionally biased region" description="Polar residues" evidence="1">
    <location>
        <begin position="329"/>
        <end position="348"/>
    </location>
</feature>
<dbReference type="Pfam" id="PF22675">
    <property type="entry name" value="KH-I_KHDC4-BBP"/>
    <property type="match status" value="1"/>
</dbReference>
<reference evidence="4" key="1">
    <citation type="journal article" date="2006" name="PLoS Biol.">
        <title>Macronuclear genome sequence of the ciliate Tetrahymena thermophila, a model eukaryote.</title>
        <authorList>
            <person name="Eisen J.A."/>
            <person name="Coyne R.S."/>
            <person name="Wu M."/>
            <person name="Wu D."/>
            <person name="Thiagarajan M."/>
            <person name="Wortman J.R."/>
            <person name="Badger J.H."/>
            <person name="Ren Q."/>
            <person name="Amedeo P."/>
            <person name="Jones K.M."/>
            <person name="Tallon L.J."/>
            <person name="Delcher A.L."/>
            <person name="Salzberg S.L."/>
            <person name="Silva J.C."/>
            <person name="Haas B.J."/>
            <person name="Majoros W.H."/>
            <person name="Farzad M."/>
            <person name="Carlton J.M."/>
            <person name="Smith R.K. Jr."/>
            <person name="Garg J."/>
            <person name="Pearlman R.E."/>
            <person name="Karrer K.M."/>
            <person name="Sun L."/>
            <person name="Manning G."/>
            <person name="Elde N.C."/>
            <person name="Turkewitz A.P."/>
            <person name="Asai D.J."/>
            <person name="Wilkes D.E."/>
            <person name="Wang Y."/>
            <person name="Cai H."/>
            <person name="Collins K."/>
            <person name="Stewart B.A."/>
            <person name="Lee S.R."/>
            <person name="Wilamowska K."/>
            <person name="Weinberg Z."/>
            <person name="Ruzzo W.L."/>
            <person name="Wloga D."/>
            <person name="Gaertig J."/>
            <person name="Frankel J."/>
            <person name="Tsao C.-C."/>
            <person name="Gorovsky M.A."/>
            <person name="Keeling P.J."/>
            <person name="Waller R.F."/>
            <person name="Patron N.J."/>
            <person name="Cherry J.M."/>
            <person name="Stover N.A."/>
            <person name="Krieger C.J."/>
            <person name="del Toro C."/>
            <person name="Ryder H.F."/>
            <person name="Williamson S.C."/>
            <person name="Barbeau R.A."/>
            <person name="Hamilton E.P."/>
            <person name="Orias E."/>
        </authorList>
    </citation>
    <scope>NUCLEOTIDE SEQUENCE [LARGE SCALE GENOMIC DNA]</scope>
    <source>
        <strain evidence="4">SB210</strain>
    </source>
</reference>
<dbReference type="InParanoid" id="I7M3F2"/>
<dbReference type="STRING" id="312017.I7M3F2"/>
<dbReference type="InterPro" id="IPR035979">
    <property type="entry name" value="RBD_domain_sf"/>
</dbReference>
<feature type="compositionally biased region" description="Low complexity" evidence="1">
    <location>
        <begin position="547"/>
        <end position="556"/>
    </location>
</feature>
<dbReference type="GO" id="GO:0006418">
    <property type="term" value="P:tRNA aminoacylation for protein translation"/>
    <property type="evidence" value="ECO:0007669"/>
    <property type="project" value="InterPro"/>
</dbReference>
<dbReference type="KEGG" id="tet:TTHERM_00444130"/>
<feature type="compositionally biased region" description="Low complexity" evidence="1">
    <location>
        <begin position="520"/>
        <end position="537"/>
    </location>
</feature>
<dbReference type="GO" id="GO:0004812">
    <property type="term" value="F:aminoacyl-tRNA ligase activity"/>
    <property type="evidence" value="ECO:0007669"/>
    <property type="project" value="InterPro"/>
</dbReference>
<dbReference type="GeneID" id="7834601"/>
<dbReference type="SUPFAM" id="SSF47323">
    <property type="entry name" value="Anticodon-binding domain of a subclass of class I aminoacyl-tRNA synthetases"/>
    <property type="match status" value="1"/>
</dbReference>
<protein>
    <recommendedName>
        <fullName evidence="2">KHDC4/BBP-like KH-domain type I domain-containing protein</fullName>
    </recommendedName>
</protein>
<dbReference type="GO" id="GO:0005524">
    <property type="term" value="F:ATP binding"/>
    <property type="evidence" value="ECO:0007669"/>
    <property type="project" value="InterPro"/>
</dbReference>
<dbReference type="Gene3D" id="3.30.1370.10">
    <property type="entry name" value="K Homology domain, type 1"/>
    <property type="match status" value="1"/>
</dbReference>
<dbReference type="OrthoDB" id="5989967at2759"/>
<dbReference type="InterPro" id="IPR055256">
    <property type="entry name" value="KH_1_KHDC4/BBP-like"/>
</dbReference>
<feature type="region of interest" description="Disordered" evidence="1">
    <location>
        <begin position="319"/>
        <end position="367"/>
    </location>
</feature>
<feature type="compositionally biased region" description="Low complexity" evidence="1">
    <location>
        <begin position="776"/>
        <end position="833"/>
    </location>
</feature>
<evidence type="ECO:0000259" key="2">
    <source>
        <dbReference type="Pfam" id="PF22675"/>
    </source>
</evidence>
<sequence>MNLPSQSIFDPDQFTQQQTENLINEDYQDGISAILKQGLDNQQGLQQIFYPSRPNNSHFINQGQIFQSTQQQQQQNLIQPMQVLTNGEFLKQQMANPLFIKSIKDKYSSYSPTLRLTMTPLDQNEIELDEEDLLGVFERFGNLEVKLEQGGKALLEFKDIYGAYFAWNSLNGVEIPSQKISIGLDWLYENQKQQQNFPLNTLTNVPPISINVGNYTPNNNCNYSKNIQNENMHTSQNPTQQPNSVLKQANSNYINTPNSSSSIRTNDARSNNQNLNPVSKGQNQTIQSNIIKNQSNQIQSHANIVGGTCQNNNLNIISHQNQSSNNNQARDGQNNSQSVSTSLSNNYGGNSAMNNQNGSQNSNNNQCNGNNANNIKYTCRYEIQISNDKDFQVARKIIGSRGENMKAIIKKCLDHNKKKGGYNLQNDEEHGVKLRLRGKGSGYKEGPEKQESQEALHLCVSSMYYNMYKSACYFVEELLQNIYDEYYKMCQQNNLKRERVHIKKQESTNGKGGQTISTVPQQQQQQQQQPQQQQSQPLNQIPANPMQQQQSSTQNLQQIHSNNSIMSGSNTQKQNNLQQQQVQYLPINKSQQNNSNQLNTTTLKDAQNTINTTTTIACTNNNNINNNSDLNNQIKYEKIIPFQTDKNFELSSSTQQSQGENQEFFSSNEDLEKNSYENSFIQNSNENDSDSPSSASLNNRYEGYGYIHLQNPSNSKMSEKQIISLIEQRNKARKESNFQEADRIRNFLKNNGIALMDEKGGRGKGQDVTTWKYSKNSNPQQQQQLQNSPNAAKSNNNNNKQNNNQQQVHLQQQIQSQNNTNTHSIVNTNNNNI</sequence>
<feature type="compositionally biased region" description="Low complexity" evidence="1">
    <location>
        <begin position="349"/>
        <end position="367"/>
    </location>
</feature>
<dbReference type="AlphaFoldDB" id="I7M3F2"/>
<dbReference type="HOGENOM" id="CLU_340827_0_0_1"/>
<evidence type="ECO:0000313" key="4">
    <source>
        <dbReference type="Proteomes" id="UP000009168"/>
    </source>
</evidence>
<dbReference type="PANTHER" id="PTHR15744:SF0">
    <property type="entry name" value="KH HOMOLOGY DOMAIN-CONTAINING PROTEIN 4"/>
    <property type="match status" value="1"/>
</dbReference>
<dbReference type="SUPFAM" id="SSF54791">
    <property type="entry name" value="Eukaryotic type KH-domain (KH-domain type I)"/>
    <property type="match status" value="1"/>
</dbReference>
<dbReference type="Proteomes" id="UP000009168">
    <property type="component" value="Unassembled WGS sequence"/>
</dbReference>
<dbReference type="EMBL" id="GG662504">
    <property type="protein sequence ID" value="EAS03030.1"/>
    <property type="molecule type" value="Genomic_DNA"/>
</dbReference>
<dbReference type="GO" id="GO:0003723">
    <property type="term" value="F:RNA binding"/>
    <property type="evidence" value="ECO:0007669"/>
    <property type="project" value="InterPro"/>
</dbReference>
<feature type="region of interest" description="Disordered" evidence="1">
    <location>
        <begin position="755"/>
        <end position="833"/>
    </location>
</feature>
<dbReference type="PANTHER" id="PTHR15744">
    <property type="entry name" value="BLOM7"/>
    <property type="match status" value="1"/>
</dbReference>
<keyword evidence="4" id="KW-1185">Reference proteome</keyword>
<gene>
    <name evidence="3" type="ORF">TTHERM_00444130</name>
</gene>
<feature type="compositionally biased region" description="Basic and acidic residues" evidence="1">
    <location>
        <begin position="756"/>
        <end position="765"/>
    </location>
</feature>
<organism evidence="3 4">
    <name type="scientific">Tetrahymena thermophila (strain SB210)</name>
    <dbReference type="NCBI Taxonomy" id="312017"/>
    <lineage>
        <taxon>Eukaryota</taxon>
        <taxon>Sar</taxon>
        <taxon>Alveolata</taxon>
        <taxon>Ciliophora</taxon>
        <taxon>Intramacronucleata</taxon>
        <taxon>Oligohymenophorea</taxon>
        <taxon>Hymenostomatida</taxon>
        <taxon>Tetrahymenina</taxon>
        <taxon>Tetrahymenidae</taxon>
        <taxon>Tetrahymena</taxon>
    </lineage>
</organism>
<dbReference type="GO" id="GO:0005634">
    <property type="term" value="C:nucleus"/>
    <property type="evidence" value="ECO:0007669"/>
    <property type="project" value="InterPro"/>
</dbReference>